<keyword evidence="2" id="KW-0458">Lysosome</keyword>
<evidence type="ECO:0000313" key="6">
    <source>
        <dbReference type="WBParaSite" id="EVEC_0000871001-mRNA-1"/>
    </source>
</evidence>
<dbReference type="SUPFAM" id="SSF50978">
    <property type="entry name" value="WD40 repeat-like"/>
    <property type="match status" value="1"/>
</dbReference>
<accession>A0A0N4VDM0</accession>
<dbReference type="PANTHER" id="PTHR12894">
    <property type="entry name" value="CNH DOMAIN CONTAINING"/>
    <property type="match status" value="1"/>
</dbReference>
<dbReference type="InterPro" id="IPR032914">
    <property type="entry name" value="Vam6/VPS39/TRAP1"/>
</dbReference>
<keyword evidence="5" id="KW-1185">Reference proteome</keyword>
<dbReference type="Proteomes" id="UP000274131">
    <property type="component" value="Unassembled WGS sequence"/>
</dbReference>
<dbReference type="GO" id="GO:0034058">
    <property type="term" value="P:endosomal vesicle fusion"/>
    <property type="evidence" value="ECO:0007669"/>
    <property type="project" value="TreeGrafter"/>
</dbReference>
<dbReference type="PANTHER" id="PTHR12894:SF27">
    <property type="entry name" value="TRANSFORMING GROWTH FACTOR-BETA RECEPTOR-ASSOCIATED PROTEIN 1"/>
    <property type="match status" value="1"/>
</dbReference>
<evidence type="ECO:0000256" key="2">
    <source>
        <dbReference type="ARBA" id="ARBA00023228"/>
    </source>
</evidence>
<sequence>MLADLYRSHALFDIRHFLTPGEEITCLDGSLKSLAVGTSHGRLMFLNAMDSSESTNVPVVVSDMCYRFVDLPPNVPVKQLIHASAFDYVLALVASKLYLVEKKNQKVHCGSLSTLVTAIALNTNPTVDSPFVLQFAASSNDKQIIIYNLQGKELNVEAKVDIFGNALCLCYCRRCICFATSSSYFVHDLNSGKTRTLFPYDIVTTIPIVTNVGVVSSLLTCYFYSIGETADEFLLNGMQGLGVFATVSGASSRPPIAWGSEKIISVISFHTVLTSPFRCYEGIREVQRMTLDHGTFLYNLDGQIVFSHSNQFCLLQQIHWFERAEEALASGDAEGALRIAQDACIIYYKRLMPLPSGFAVPSPEPRAVNDLPLEQEHLSFLEQYLSDVRNCDWKKDVIRDIDAILFRVMALQGRSYDFGGFKELRCSFEDGKAWLTENGLFDYCLLLAITVEEFEEALKMAKKALIQGRIDEPLLQYYIENIEKIPKEELLLDTLKFLIKLSPRTVLQYGSQAVLKQFRHQIVSYLENDSSNLISFLEKWLPLEEKELNEKLIKLYIRDLTSASPDVATGQDLKRNRLRTILLQSNVYNESAILEELQKHRSLNVETLFIKAKKVPDREKCLEELMANYKDYDAAETLCTHFGGECLNLYRILLKFYIRAASEQPEFKSRIRSLLNAMSPSSTDDLIEILHEVPDDWLVEDLATFTGKLVLSMERRLKQSRLKDAVLSVTTRQLSQKLAEKSLKSVTIDEQTICYACGKQVAPDDVRFNLNSGSVTHMDCK</sequence>
<reference evidence="4 5" key="2">
    <citation type="submission" date="2018-10" db="EMBL/GenBank/DDBJ databases">
        <authorList>
            <consortium name="Pathogen Informatics"/>
        </authorList>
    </citation>
    <scope>NUCLEOTIDE SEQUENCE [LARGE SCALE GENOMIC DNA]</scope>
</reference>
<reference evidence="6" key="1">
    <citation type="submission" date="2017-02" db="UniProtKB">
        <authorList>
            <consortium name="WormBaseParasite"/>
        </authorList>
    </citation>
    <scope>IDENTIFICATION</scope>
</reference>
<dbReference type="GO" id="GO:0006914">
    <property type="term" value="P:autophagy"/>
    <property type="evidence" value="ECO:0007669"/>
    <property type="project" value="TreeGrafter"/>
</dbReference>
<protein>
    <submittedName>
        <fullName evidence="6">Vps39_2 domain-containing protein</fullName>
    </submittedName>
</protein>
<evidence type="ECO:0000256" key="1">
    <source>
        <dbReference type="ARBA" id="ARBA00004371"/>
    </source>
</evidence>
<organism evidence="6">
    <name type="scientific">Enterobius vermicularis</name>
    <name type="common">Human pinworm</name>
    <dbReference type="NCBI Taxonomy" id="51028"/>
    <lineage>
        <taxon>Eukaryota</taxon>
        <taxon>Metazoa</taxon>
        <taxon>Ecdysozoa</taxon>
        <taxon>Nematoda</taxon>
        <taxon>Chromadorea</taxon>
        <taxon>Rhabditida</taxon>
        <taxon>Spirurina</taxon>
        <taxon>Oxyuridomorpha</taxon>
        <taxon>Oxyuroidea</taxon>
        <taxon>Oxyuridae</taxon>
        <taxon>Enterobius</taxon>
    </lineage>
</organism>
<evidence type="ECO:0000256" key="3">
    <source>
        <dbReference type="PROSITE-ProRule" id="PRU01006"/>
    </source>
</evidence>
<gene>
    <name evidence="4" type="ORF">EVEC_LOCUS8194</name>
</gene>
<dbReference type="GO" id="GO:0016020">
    <property type="term" value="C:membrane"/>
    <property type="evidence" value="ECO:0007669"/>
    <property type="project" value="TreeGrafter"/>
</dbReference>
<evidence type="ECO:0000313" key="4">
    <source>
        <dbReference type="EMBL" id="VDD93443.1"/>
    </source>
</evidence>
<dbReference type="GO" id="GO:0006886">
    <property type="term" value="P:intracellular protein transport"/>
    <property type="evidence" value="ECO:0007669"/>
    <property type="project" value="UniProtKB-UniRule"/>
</dbReference>
<dbReference type="STRING" id="51028.A0A0N4VDM0"/>
<name>A0A0N4VDM0_ENTVE</name>
<dbReference type="PROSITE" id="PS50236">
    <property type="entry name" value="CHCR"/>
    <property type="match status" value="1"/>
</dbReference>
<dbReference type="GO" id="GO:0005764">
    <property type="term" value="C:lysosome"/>
    <property type="evidence" value="ECO:0007669"/>
    <property type="project" value="UniProtKB-SubCell"/>
</dbReference>
<evidence type="ECO:0000313" key="5">
    <source>
        <dbReference type="Proteomes" id="UP000274131"/>
    </source>
</evidence>
<dbReference type="InterPro" id="IPR036322">
    <property type="entry name" value="WD40_repeat_dom_sf"/>
</dbReference>
<dbReference type="WBParaSite" id="EVEC_0000871001-mRNA-1">
    <property type="protein sequence ID" value="EVEC_0000871001-mRNA-1"/>
    <property type="gene ID" value="EVEC_0000871001"/>
</dbReference>
<dbReference type="OrthoDB" id="10258882at2759"/>
<dbReference type="InterPro" id="IPR000547">
    <property type="entry name" value="Clathrin_H-chain/VPS_repeat"/>
</dbReference>
<dbReference type="EMBL" id="UXUI01009310">
    <property type="protein sequence ID" value="VDD93443.1"/>
    <property type="molecule type" value="Genomic_DNA"/>
</dbReference>
<proteinExistence type="predicted"/>
<feature type="repeat" description="CHCR" evidence="3">
    <location>
        <begin position="498"/>
        <end position="666"/>
    </location>
</feature>
<comment type="subcellular location">
    <subcellularLocation>
        <location evidence="1">Lysosome</location>
    </subcellularLocation>
</comment>
<dbReference type="AlphaFoldDB" id="A0A0N4VDM0"/>